<accession>A0ABP4KVZ1</accession>
<dbReference type="EMBL" id="BAAAPF010000428">
    <property type="protein sequence ID" value="GAA1508689.1"/>
    <property type="molecule type" value="Genomic_DNA"/>
</dbReference>
<name>A0ABP4KVZ1_9ACTN</name>
<comment type="caution">
    <text evidence="3">The sequence shown here is derived from an EMBL/GenBank/DDBJ whole genome shotgun (WGS) entry which is preliminary data.</text>
</comment>
<keyword evidence="2" id="KW-0472">Membrane</keyword>
<dbReference type="Proteomes" id="UP001500443">
    <property type="component" value="Unassembled WGS sequence"/>
</dbReference>
<keyword evidence="4" id="KW-1185">Reference proteome</keyword>
<evidence type="ECO:0000313" key="4">
    <source>
        <dbReference type="Proteomes" id="UP001500443"/>
    </source>
</evidence>
<evidence type="ECO:0008006" key="5">
    <source>
        <dbReference type="Google" id="ProtNLM"/>
    </source>
</evidence>
<sequence>MAASSPSAPAAAGARRGPAGLGTKAMVCGIVGVTLLPTLYGMVLSVLLGPAALALGLLAHRRARRDGVGAGRNAVIGIATGAVAFAVAAAVIVLTLAGVIFSGDDGEERPADRREGPSLQVMADRSGTLPQPGGGAG</sequence>
<evidence type="ECO:0000256" key="2">
    <source>
        <dbReference type="SAM" id="Phobius"/>
    </source>
</evidence>
<keyword evidence="2" id="KW-0812">Transmembrane</keyword>
<reference evidence="4" key="1">
    <citation type="journal article" date="2019" name="Int. J. Syst. Evol. Microbiol.">
        <title>The Global Catalogue of Microorganisms (GCM) 10K type strain sequencing project: providing services to taxonomists for standard genome sequencing and annotation.</title>
        <authorList>
            <consortium name="The Broad Institute Genomics Platform"/>
            <consortium name="The Broad Institute Genome Sequencing Center for Infectious Disease"/>
            <person name="Wu L."/>
            <person name="Ma J."/>
        </authorList>
    </citation>
    <scope>NUCLEOTIDE SEQUENCE [LARGE SCALE GENOMIC DNA]</scope>
    <source>
        <strain evidence="4">JCM 15481</strain>
    </source>
</reference>
<keyword evidence="2" id="KW-1133">Transmembrane helix</keyword>
<proteinExistence type="predicted"/>
<protein>
    <recommendedName>
        <fullName evidence="5">DUF4190 domain-containing protein</fullName>
    </recommendedName>
</protein>
<dbReference type="RefSeq" id="WP_344295111.1">
    <property type="nucleotide sequence ID" value="NZ_BAAAPF010000428.1"/>
</dbReference>
<feature type="transmembrane region" description="Helical" evidence="2">
    <location>
        <begin position="71"/>
        <end position="101"/>
    </location>
</feature>
<feature type="region of interest" description="Disordered" evidence="1">
    <location>
        <begin position="102"/>
        <end position="137"/>
    </location>
</feature>
<evidence type="ECO:0000313" key="3">
    <source>
        <dbReference type="EMBL" id="GAA1508689.1"/>
    </source>
</evidence>
<organism evidence="3 4">
    <name type="scientific">Streptomyces synnematoformans</name>
    <dbReference type="NCBI Taxonomy" id="415721"/>
    <lineage>
        <taxon>Bacteria</taxon>
        <taxon>Bacillati</taxon>
        <taxon>Actinomycetota</taxon>
        <taxon>Actinomycetes</taxon>
        <taxon>Kitasatosporales</taxon>
        <taxon>Streptomycetaceae</taxon>
        <taxon>Streptomyces</taxon>
    </lineage>
</organism>
<evidence type="ECO:0000256" key="1">
    <source>
        <dbReference type="SAM" id="MobiDB-lite"/>
    </source>
</evidence>
<gene>
    <name evidence="3" type="ORF">GCM10009802_63850</name>
</gene>
<feature type="transmembrane region" description="Helical" evidence="2">
    <location>
        <begin position="39"/>
        <end position="59"/>
    </location>
</feature>